<accession>A0A9P7AGB8</accession>
<reference evidence="1" key="1">
    <citation type="journal article" date="2020" name="New Phytol.">
        <title>Comparative genomics reveals dynamic genome evolution in host specialist ectomycorrhizal fungi.</title>
        <authorList>
            <person name="Lofgren L.A."/>
            <person name="Nguyen N.H."/>
            <person name="Vilgalys R."/>
            <person name="Ruytinx J."/>
            <person name="Liao H.L."/>
            <person name="Branco S."/>
            <person name="Kuo A."/>
            <person name="LaButti K."/>
            <person name="Lipzen A."/>
            <person name="Andreopoulos W."/>
            <person name="Pangilinan J."/>
            <person name="Riley R."/>
            <person name="Hundley H."/>
            <person name="Na H."/>
            <person name="Barry K."/>
            <person name="Grigoriev I.V."/>
            <person name="Stajich J.E."/>
            <person name="Kennedy P.G."/>
        </authorList>
    </citation>
    <scope>NUCLEOTIDE SEQUENCE</scope>
    <source>
        <strain evidence="1">S12</strain>
    </source>
</reference>
<evidence type="ECO:0000313" key="2">
    <source>
        <dbReference type="Proteomes" id="UP000719766"/>
    </source>
</evidence>
<dbReference type="RefSeq" id="XP_041155070.1">
    <property type="nucleotide sequence ID" value="XM_041298594.1"/>
</dbReference>
<protein>
    <submittedName>
        <fullName evidence="1">Uncharacterized protein</fullName>
    </submittedName>
</protein>
<gene>
    <name evidence="1" type="ORF">HD556DRAFT_1246251</name>
</gene>
<evidence type="ECO:0000313" key="1">
    <source>
        <dbReference type="EMBL" id="KAG1787754.1"/>
    </source>
</evidence>
<proteinExistence type="predicted"/>
<dbReference type="EMBL" id="JABBWE010000075">
    <property type="protein sequence ID" value="KAG1787754.1"/>
    <property type="molecule type" value="Genomic_DNA"/>
</dbReference>
<dbReference type="OrthoDB" id="3262464at2759"/>
<dbReference type="GeneID" id="64592358"/>
<name>A0A9P7AGB8_9AGAM</name>
<dbReference type="Proteomes" id="UP000719766">
    <property type="component" value="Unassembled WGS sequence"/>
</dbReference>
<dbReference type="AlphaFoldDB" id="A0A9P7AGB8"/>
<organism evidence="1 2">
    <name type="scientific">Suillus plorans</name>
    <dbReference type="NCBI Taxonomy" id="116603"/>
    <lineage>
        <taxon>Eukaryota</taxon>
        <taxon>Fungi</taxon>
        <taxon>Dikarya</taxon>
        <taxon>Basidiomycota</taxon>
        <taxon>Agaricomycotina</taxon>
        <taxon>Agaricomycetes</taxon>
        <taxon>Agaricomycetidae</taxon>
        <taxon>Boletales</taxon>
        <taxon>Suillineae</taxon>
        <taxon>Suillaceae</taxon>
        <taxon>Suillus</taxon>
    </lineage>
</organism>
<sequence length="92" mass="10317">MLIKVDLVTHESQETCTVTDRRANLSPPVLEALQILKFSYKQDRLDFTSHLVAEEMDYNISGPVSRNTIDELVAAGKLDELAQLLANENEEA</sequence>
<keyword evidence="2" id="KW-1185">Reference proteome</keyword>
<comment type="caution">
    <text evidence="1">The sequence shown here is derived from an EMBL/GenBank/DDBJ whole genome shotgun (WGS) entry which is preliminary data.</text>
</comment>